<name>A0A0J6CUZ5_9BACL</name>
<dbReference type="Proteomes" id="UP000035996">
    <property type="component" value="Unassembled WGS sequence"/>
</dbReference>
<dbReference type="Pfam" id="PF04168">
    <property type="entry name" value="Alpha-E"/>
    <property type="match status" value="1"/>
</dbReference>
<dbReference type="PATRIC" id="fig|157733.3.peg.743"/>
<dbReference type="STRING" id="157733.AB986_13480"/>
<dbReference type="PANTHER" id="PTHR34595">
    <property type="entry name" value="BLR5612 PROTEIN"/>
    <property type="match status" value="1"/>
</dbReference>
<reference evidence="2" key="1">
    <citation type="submission" date="2015-06" db="EMBL/GenBank/DDBJ databases">
        <authorList>
            <person name="Liu B."/>
            <person name="Wang J."/>
            <person name="Zhu Y."/>
            <person name="Liu G."/>
            <person name="Chen Q."/>
            <person name="Zheng C."/>
            <person name="Che J."/>
            <person name="Ge C."/>
            <person name="Shi H."/>
            <person name="Pan Z."/>
            <person name="Liu X."/>
        </authorList>
    </citation>
    <scope>NUCLEOTIDE SEQUENCE [LARGE SCALE GENOMIC DNA]</scope>
    <source>
        <strain evidence="2">DSM 16346</strain>
    </source>
</reference>
<dbReference type="AlphaFoldDB" id="A0A0J6CUZ5"/>
<dbReference type="EMBL" id="LELK01000004">
    <property type="protein sequence ID" value="KMM36920.1"/>
    <property type="molecule type" value="Genomic_DNA"/>
</dbReference>
<dbReference type="OrthoDB" id="9803532at2"/>
<proteinExistence type="predicted"/>
<evidence type="ECO:0000313" key="3">
    <source>
        <dbReference type="Proteomes" id="UP000035996"/>
    </source>
</evidence>
<dbReference type="PANTHER" id="PTHR34595:SF7">
    <property type="entry name" value="SLL1039 PROTEIN"/>
    <property type="match status" value="1"/>
</dbReference>
<sequence>MLSRVADSLYWLTRNVERAENNARLIAVKLTSRLENANPIEETNQNWYELVEISGFQEVFDEEYNRSSDRNVLEFLLFSLKNPNSILNTITIARENARAVREIIPNELWESINSFYLKLKRHSHTPWTMEEVNDLCELVKKESLLFQGIVEATMPRGDAYLFMEMGKHLERAEKAARILDVYYHKDLECYQNKEIVEYHHWWSVLQSVSGHEAYIKTYRPLIKSRNVAEFFILDAEFPRSMIYCIHKVRNAFVALEDGHVEHYSESLAQELEHLTNDLIDFSIEEILGQGAHAFLQSFQHRCMTIGMHITKTYYLGEVVIP</sequence>
<dbReference type="RefSeq" id="WP_048311636.1">
    <property type="nucleotide sequence ID" value="NZ_CP119526.1"/>
</dbReference>
<evidence type="ECO:0000259" key="1">
    <source>
        <dbReference type="Pfam" id="PF04168"/>
    </source>
</evidence>
<accession>A0A0J6CUZ5</accession>
<dbReference type="InterPro" id="IPR007296">
    <property type="entry name" value="DUF403"/>
</dbReference>
<keyword evidence="3" id="KW-1185">Reference proteome</keyword>
<dbReference type="InterPro" id="IPR051680">
    <property type="entry name" value="ATP-dep_Glu-Cys_Ligase-2"/>
</dbReference>
<organism evidence="2 3">
    <name type="scientific">Guptibacillus hwajinpoensis</name>
    <dbReference type="NCBI Taxonomy" id="208199"/>
    <lineage>
        <taxon>Bacteria</taxon>
        <taxon>Bacillati</taxon>
        <taxon>Bacillota</taxon>
        <taxon>Bacilli</taxon>
        <taxon>Bacillales</taxon>
        <taxon>Guptibacillaceae</taxon>
        <taxon>Guptibacillus</taxon>
    </lineage>
</organism>
<protein>
    <recommendedName>
        <fullName evidence="1">DUF403 domain-containing protein</fullName>
    </recommendedName>
</protein>
<comment type="caution">
    <text evidence="2">The sequence shown here is derived from an EMBL/GenBank/DDBJ whole genome shotgun (WGS) entry which is preliminary data.</text>
</comment>
<gene>
    <name evidence="2" type="ORF">AB986_13480</name>
</gene>
<evidence type="ECO:0000313" key="2">
    <source>
        <dbReference type="EMBL" id="KMM36920.1"/>
    </source>
</evidence>
<feature type="domain" description="DUF403" evidence="1">
    <location>
        <begin position="1"/>
        <end position="313"/>
    </location>
</feature>